<feature type="compositionally biased region" description="Basic and acidic residues" evidence="1">
    <location>
        <begin position="487"/>
        <end position="503"/>
    </location>
</feature>
<feature type="compositionally biased region" description="Acidic residues" evidence="1">
    <location>
        <begin position="112"/>
        <end position="126"/>
    </location>
</feature>
<dbReference type="AlphaFoldDB" id="A0A6L2LTE2"/>
<proteinExistence type="predicted"/>
<name>A0A6L2LTE2_TANCI</name>
<reference evidence="2" key="1">
    <citation type="journal article" date="2019" name="Sci. Rep.">
        <title>Draft genome of Tanacetum cinerariifolium, the natural source of mosquito coil.</title>
        <authorList>
            <person name="Yamashiro T."/>
            <person name="Shiraishi A."/>
            <person name="Satake H."/>
            <person name="Nakayama K."/>
        </authorList>
    </citation>
    <scope>NUCLEOTIDE SEQUENCE</scope>
</reference>
<feature type="compositionally biased region" description="Basic and acidic residues" evidence="1">
    <location>
        <begin position="522"/>
        <end position="539"/>
    </location>
</feature>
<organism evidence="2">
    <name type="scientific">Tanacetum cinerariifolium</name>
    <name type="common">Dalmatian daisy</name>
    <name type="synonym">Chrysanthemum cinerariifolium</name>
    <dbReference type="NCBI Taxonomy" id="118510"/>
    <lineage>
        <taxon>Eukaryota</taxon>
        <taxon>Viridiplantae</taxon>
        <taxon>Streptophyta</taxon>
        <taxon>Embryophyta</taxon>
        <taxon>Tracheophyta</taxon>
        <taxon>Spermatophyta</taxon>
        <taxon>Magnoliopsida</taxon>
        <taxon>eudicotyledons</taxon>
        <taxon>Gunneridae</taxon>
        <taxon>Pentapetalae</taxon>
        <taxon>asterids</taxon>
        <taxon>campanulids</taxon>
        <taxon>Asterales</taxon>
        <taxon>Asteraceae</taxon>
        <taxon>Asteroideae</taxon>
        <taxon>Anthemideae</taxon>
        <taxon>Anthemidinae</taxon>
        <taxon>Tanacetum</taxon>
    </lineage>
</organism>
<feature type="compositionally biased region" description="Acidic residues" evidence="1">
    <location>
        <begin position="93"/>
        <end position="105"/>
    </location>
</feature>
<feature type="compositionally biased region" description="Low complexity" evidence="1">
    <location>
        <begin position="41"/>
        <end position="50"/>
    </location>
</feature>
<feature type="region of interest" description="Disordered" evidence="1">
    <location>
        <begin position="208"/>
        <end position="230"/>
    </location>
</feature>
<gene>
    <name evidence="2" type="ORF">Tci_037049</name>
</gene>
<comment type="caution">
    <text evidence="2">The sequence shown here is derived from an EMBL/GenBank/DDBJ whole genome shotgun (WGS) entry which is preliminary data.</text>
</comment>
<evidence type="ECO:0000256" key="1">
    <source>
        <dbReference type="SAM" id="MobiDB-lite"/>
    </source>
</evidence>
<feature type="compositionally biased region" description="Polar residues" evidence="1">
    <location>
        <begin position="210"/>
        <end position="222"/>
    </location>
</feature>
<feature type="compositionally biased region" description="Basic and acidic residues" evidence="1">
    <location>
        <begin position="462"/>
        <end position="473"/>
    </location>
</feature>
<feature type="region of interest" description="Disordered" evidence="1">
    <location>
        <begin position="19"/>
        <end position="188"/>
    </location>
</feature>
<protein>
    <submittedName>
        <fullName evidence="2">Uncharacterized protein</fullName>
    </submittedName>
</protein>
<feature type="region of interest" description="Disordered" evidence="1">
    <location>
        <begin position="462"/>
        <end position="549"/>
    </location>
</feature>
<feature type="compositionally biased region" description="Acidic residues" evidence="1">
    <location>
        <begin position="174"/>
        <end position="184"/>
    </location>
</feature>
<evidence type="ECO:0000313" key="2">
    <source>
        <dbReference type="EMBL" id="GEU65071.1"/>
    </source>
</evidence>
<sequence>MLESKAYKTYYAFAYGEKTSKPNYVQKKPDSDTFPKQKPGQATKAKQLKLATKRSKKDFYISHVSGSGDGVETQSKVPDEQQQKTSGTNEGTGDSDEEDDDENDFEEKADINDDVNNENDESDDERMESNSDVIPYPNQTNVDQTEHEEEDVDERVQTPSDYELTNDENIHDEENVDEEEEDEVTKDLYDDVNVNLGNEDTKMTYADQGASEQQNASHQSGFEQEEEDSHVTLTPVLDTQKTRGPTQSSSVSFDFTSKLLNLDNPSPTNNEIASLMDTTAYHAIKILEITSKIKKVDQYAQALSSIPAIVDHYMDNKLREAINKAIQAHNFDYREKAQTKKREYIELVDSTVKTIKEVNAQLPQILSQVISDVATPVIKKNVTESLETAVLTRSSSQPQSSYEAAVTLSEFELTKILIDKMEKNKSFDVADYKRELYNALVKSYNNDKDIFESYGEVFSLKMSRDKRDKDQDPSARSNRGTKRRKSSKDAESSRDSRSKEKKSSSTSKDASQSRHKFSNKSAHAEEPSHNVKDSGKQQDQEFITGDYDE</sequence>
<dbReference type="EMBL" id="BKCJ010005131">
    <property type="protein sequence ID" value="GEU65071.1"/>
    <property type="molecule type" value="Genomic_DNA"/>
</dbReference>
<accession>A0A6L2LTE2</accession>